<evidence type="ECO:0000313" key="1">
    <source>
        <dbReference type="EMBL" id="SCW82823.1"/>
    </source>
</evidence>
<proteinExistence type="predicted"/>
<dbReference type="Proteomes" id="UP000199150">
    <property type="component" value="Unassembled WGS sequence"/>
</dbReference>
<reference evidence="2" key="1">
    <citation type="submission" date="2016-10" db="EMBL/GenBank/DDBJ databases">
        <authorList>
            <person name="Varghese N."/>
            <person name="Submissions S."/>
        </authorList>
    </citation>
    <scope>NUCLEOTIDE SEQUENCE [LARGE SCALE GENOMIC DNA]</scope>
    <source>
        <strain evidence="2">CGMCC 1.3431</strain>
    </source>
</reference>
<keyword evidence="2" id="KW-1185">Reference proteome</keyword>
<dbReference type="AlphaFoldDB" id="A0A1G4TN15"/>
<gene>
    <name evidence="1" type="ORF">SAMN02927928_0028</name>
</gene>
<accession>A0A1G4TN15</accession>
<dbReference type="EMBL" id="FMTS01000010">
    <property type="protein sequence ID" value="SCW82823.1"/>
    <property type="molecule type" value="Genomic_DNA"/>
</dbReference>
<evidence type="ECO:0000313" key="2">
    <source>
        <dbReference type="Proteomes" id="UP000199150"/>
    </source>
</evidence>
<dbReference type="OrthoDB" id="8210367at2"/>
<dbReference type="RefSeq" id="WP_090650735.1">
    <property type="nucleotide sequence ID" value="NZ_CBCRYE010000008.1"/>
</dbReference>
<organism evidence="1 2">
    <name type="scientific">Asticcacaulis taihuensis</name>
    <dbReference type="NCBI Taxonomy" id="260084"/>
    <lineage>
        <taxon>Bacteria</taxon>
        <taxon>Pseudomonadati</taxon>
        <taxon>Pseudomonadota</taxon>
        <taxon>Alphaproteobacteria</taxon>
        <taxon>Caulobacterales</taxon>
        <taxon>Caulobacteraceae</taxon>
        <taxon>Asticcacaulis</taxon>
    </lineage>
</organism>
<protein>
    <submittedName>
        <fullName evidence="1">Uncharacterized protein</fullName>
    </submittedName>
</protein>
<name>A0A1G4TN15_9CAUL</name>
<sequence>MKLDWLLYAAALTVLVTVTGSWHEVSDAPPAPPPPGIGEMSLFATYTPFTASSIINLPVDDRKIMTGTAFSISKTGEWIVAEKSVGKCTHPFLNIGGNLAVPFKTRPIPGHEGYLIAMTDGGGRPLTMADPANIKPGVRAFMPGYPGGTVGEATARLIGRTMMKHSKRFEGSEPVLAWAKAGQTYELKSDLNQLVGGPALNDNSHVMGITLKENPRRGRIYTSVPETVTAIASLADRKPDYDSEATITKGNYGIVSDTLRREYRVAQVGCIIA</sequence>
<dbReference type="STRING" id="260084.SAMN02927928_0028"/>